<protein>
    <submittedName>
        <fullName evidence="1">T9SS type A sorting domain-containing protein</fullName>
    </submittedName>
</protein>
<comment type="caution">
    <text evidence="1">The sequence shown here is derived from an EMBL/GenBank/DDBJ whole genome shotgun (WGS) entry which is preliminary data.</text>
</comment>
<organism evidence="1 2">
    <name type="scientific">Candidatus Syntrophosphaera thermopropionivorans</name>
    <dbReference type="NCBI Taxonomy" id="2593015"/>
    <lineage>
        <taxon>Bacteria</taxon>
        <taxon>Pseudomonadati</taxon>
        <taxon>Candidatus Cloacimonadota</taxon>
        <taxon>Candidatus Cloacimonadia</taxon>
        <taxon>Candidatus Cloacimonadales</taxon>
        <taxon>Candidatus Cloacimonadaceae</taxon>
        <taxon>Candidatus Syntrophosphaera</taxon>
    </lineage>
</organism>
<proteinExistence type="predicted"/>
<gene>
    <name evidence="1" type="ORF">E0946_02900</name>
</gene>
<reference evidence="1" key="1">
    <citation type="submission" date="2019-03" db="EMBL/GenBank/DDBJ databases">
        <title>Candidatus Syntrophosphaera thermopropionivorans: a novel player in syntrophic propionate oxidation during anaerobic digestion.</title>
        <authorList>
            <person name="Dyksma S."/>
        </authorList>
    </citation>
    <scope>NUCLEOTIDE SEQUENCE</scope>
    <source>
        <strain evidence="1">W5</strain>
    </source>
</reference>
<dbReference type="Proteomes" id="UP000294588">
    <property type="component" value="Unassembled WGS sequence"/>
</dbReference>
<keyword evidence="2" id="KW-1185">Reference proteome</keyword>
<evidence type="ECO:0000313" key="1">
    <source>
        <dbReference type="EMBL" id="TDF73520.1"/>
    </source>
</evidence>
<evidence type="ECO:0000313" key="2">
    <source>
        <dbReference type="Proteomes" id="UP000294588"/>
    </source>
</evidence>
<sequence length="760" mass="84119">MNTSMFSRIHIILLALLIFSLSLPVFAEFVQPQEAKIIAQTWLNLIEGKNYSELNIQQVLEYRDNNFTLSQSKYELTDENLPPLYLILFHNNGFVLISAEDNSIPVLAYSSDSSCNINSYPPAFLEWVENYAVQIRQIRDEKTVIPENAQLWQSLFRGNLPANFRQDRAVRPLIVTNWDQGWPYNELCPADPNGPGGHVYAGCVATAMGMVMKYWSHPTTGVGSHSYYCPGYGYQSANFGATTYLWDEMPNSISTSCIPIATLLYHCGVAVNMGYSVDGSGAQSNDAANALVNYFRYPNAVLQNKMGMSDTQWNNLLQTQLDNGCPMYYSGSGSGGGHAFVIDGYQTPGYYHFNFGWSGSSNGYYYINNINPGGYDFNSWNSVIANSIPQNYNINQVRINMNAFGATVGTNFNLTVSTFPVLGSWNVNHFEFTLIYDSDNLTFNGASIANGIASDGNLSVTETEPGYLQVSWNGNSNIIGSGDLITFSFLPLDTGQYLFDIVGMSYNNTPITTTSFIMIDVIPPITNLAESSISMVNVMHLDYNQIGTTEIRTSYLLPSWNVTHYQFDLNYDPSKLQFMGIDTAGTISAGCEPSVVINNPGSISISCDSNNRFTGDGALLKFHFKAIGNGPTVSITQVSPANFFYNDTQIFNLGSANFILSAYTANDDELAPEITSLQIFPNPFINSTQIKLNSKSSEPVQFTIYNLKGQKVSSLVITDSPKTFTWIPKDMMGKPLPTGVYLLSWEQGKEKGTAKLLYFK</sequence>
<dbReference type="EMBL" id="SMOG01000005">
    <property type="protein sequence ID" value="TDF73520.1"/>
    <property type="molecule type" value="Genomic_DNA"/>
</dbReference>
<accession>A0AC61QJV1</accession>
<name>A0AC61QJV1_9BACT</name>